<dbReference type="EMBL" id="JABCKI010005723">
    <property type="protein sequence ID" value="KAG5639362.1"/>
    <property type="molecule type" value="Genomic_DNA"/>
</dbReference>
<keyword evidence="3" id="KW-1185">Reference proteome</keyword>
<dbReference type="Gene3D" id="2.40.50.40">
    <property type="match status" value="1"/>
</dbReference>
<feature type="region of interest" description="Disordered" evidence="1">
    <location>
        <begin position="360"/>
        <end position="433"/>
    </location>
</feature>
<feature type="compositionally biased region" description="Polar residues" evidence="1">
    <location>
        <begin position="364"/>
        <end position="380"/>
    </location>
</feature>
<feature type="compositionally biased region" description="Basic and acidic residues" evidence="1">
    <location>
        <begin position="399"/>
        <end position="411"/>
    </location>
</feature>
<reference evidence="2" key="2">
    <citation type="submission" date="2021-10" db="EMBL/GenBank/DDBJ databases">
        <title>Phylogenomics reveals ancestral predisposition of the termite-cultivated fungus Termitomyces towards a domesticated lifestyle.</title>
        <authorList>
            <person name="Auxier B."/>
            <person name="Grum-Grzhimaylo A."/>
            <person name="Cardenas M.E."/>
            <person name="Lodge J.D."/>
            <person name="Laessoe T."/>
            <person name="Pedersen O."/>
            <person name="Smith M.E."/>
            <person name="Kuyper T.W."/>
            <person name="Franco-Molano E.A."/>
            <person name="Baroni T.J."/>
            <person name="Aanen D.K."/>
        </authorList>
    </citation>
    <scope>NUCLEOTIDE SEQUENCE</scope>
    <source>
        <strain evidence="2">D49</strain>
    </source>
</reference>
<sequence>MPKSQKKEEEEEEVFHVEVITKARVVEASSEEEDDDDRTNKKRKRKGKGKPRAEPKPLRWEYYVKCSHRIPYSSWEPETNVAGCQRLLSSFWAHVGTDNADYPVGYMVEASEKWINSEKKYFRREFNQAQEKLRIQREKDRAERRLKVKKKKPTSENRRPKLFTASKSKSRTTSLAASEDDESDDDRPLLHKRKRKTPEESSDDIPDWATSLFSAPGSPTSPAQPVPPTTVPNRSLPLPPTNTAQPSSSKSTPTEPPLTIPSRSLPLPPVKRAQTSSAKSTPTIPAKMPSIRPLTPTVVDNLASGSALSTKQRLAQGALAPTRPKAIPLPPPKPKSQAPPAIKTSTATASIMPLGFKKKAVPTPTLSTSGSFAENRSPLNEPTLAGLNAPPSSPTQHQSQDDHTNVPRELHPNLTLSQSHRPPAHHPPPSANTGIIQAENYLRSILPQIAAPLTPAVEQPFEHVPPKALVKRLPPPPPVKRWSWSGPVFTEAKTSELFNVTFFETTKIIEGGMRFSVALATTEKLEFLSFHDIADLDSILLACDGIHQLARVGPEGNDDVLPLQIFCTYMVKMQKMVLWPISLDDNVVGHIIFFTDNFTRPGFITRRFRPPNELQRMGSLIAALVPWSLSSGQLQKNPRKPPNTFLPGKISIEPMIADKARWERTVRSKPSYQHALRVLNFPQQLYDFMSGDRTYWTWHEGADGTKKKPGMETRMLVAIMDQCRATKPRKNLADTRVVFVHVGAVHTLHKLSGFQDFCSSLFHIQFYTYGSHENVPPLYWGIREIYPCGGIATFTPKVILEDLLAVINRIEQIGKHPLWECYVMPVALGLVAKLVGQRQNEDPLVLYDRGIFPYVKILDAIENGELALLNSPPCYELSPTENNNPRQDWLAKHWSRRPQGPRCILKSAIEAFNVAYGNTQQSEWASAVHSEISKDLMRMRCQPILMEYYRRYVVIESPNERRISMTDGVSLYTPCSILWC</sequence>
<dbReference type="Proteomes" id="UP000717328">
    <property type="component" value="Unassembled WGS sequence"/>
</dbReference>
<proteinExistence type="predicted"/>
<evidence type="ECO:0000313" key="2">
    <source>
        <dbReference type="EMBL" id="KAG5639362.1"/>
    </source>
</evidence>
<feature type="region of interest" description="Disordered" evidence="1">
    <location>
        <begin position="26"/>
        <end position="54"/>
    </location>
</feature>
<evidence type="ECO:0000256" key="1">
    <source>
        <dbReference type="SAM" id="MobiDB-lite"/>
    </source>
</evidence>
<comment type="caution">
    <text evidence="2">The sequence shown here is derived from an EMBL/GenBank/DDBJ whole genome shotgun (WGS) entry which is preliminary data.</text>
</comment>
<organism evidence="2 3">
    <name type="scientific">Sphagnurus paluster</name>
    <dbReference type="NCBI Taxonomy" id="117069"/>
    <lineage>
        <taxon>Eukaryota</taxon>
        <taxon>Fungi</taxon>
        <taxon>Dikarya</taxon>
        <taxon>Basidiomycota</taxon>
        <taxon>Agaricomycotina</taxon>
        <taxon>Agaricomycetes</taxon>
        <taxon>Agaricomycetidae</taxon>
        <taxon>Agaricales</taxon>
        <taxon>Tricholomatineae</taxon>
        <taxon>Lyophyllaceae</taxon>
        <taxon>Sphagnurus</taxon>
    </lineage>
</organism>
<feature type="compositionally biased region" description="Polar residues" evidence="1">
    <location>
        <begin position="165"/>
        <end position="175"/>
    </location>
</feature>
<dbReference type="AlphaFoldDB" id="A0A9P7FVF0"/>
<name>A0A9P7FVF0_9AGAR</name>
<feature type="region of interest" description="Disordered" evidence="1">
    <location>
        <begin position="137"/>
        <end position="292"/>
    </location>
</feature>
<feature type="compositionally biased region" description="Basic residues" evidence="1">
    <location>
        <begin position="40"/>
        <end position="50"/>
    </location>
</feature>
<evidence type="ECO:0000313" key="3">
    <source>
        <dbReference type="Proteomes" id="UP000717328"/>
    </source>
</evidence>
<feature type="compositionally biased region" description="Polar residues" evidence="1">
    <location>
        <begin position="273"/>
        <end position="283"/>
    </location>
</feature>
<feature type="compositionally biased region" description="Polar residues" evidence="1">
    <location>
        <begin position="211"/>
        <end position="221"/>
    </location>
</feature>
<dbReference type="OrthoDB" id="433924at2759"/>
<gene>
    <name evidence="2" type="ORF">H0H81_003506</name>
</gene>
<evidence type="ECO:0008006" key="4">
    <source>
        <dbReference type="Google" id="ProtNLM"/>
    </source>
</evidence>
<protein>
    <recommendedName>
        <fullName evidence="4">Chromo domain-containing protein</fullName>
    </recommendedName>
</protein>
<reference evidence="2" key="1">
    <citation type="submission" date="2021-02" db="EMBL/GenBank/DDBJ databases">
        <authorList>
            <person name="Nieuwenhuis M."/>
            <person name="Van De Peppel L.J.J."/>
        </authorList>
    </citation>
    <scope>NUCLEOTIDE SEQUENCE</scope>
    <source>
        <strain evidence="2">D49</strain>
    </source>
</reference>
<feature type="region of interest" description="Disordered" evidence="1">
    <location>
        <begin position="322"/>
        <end position="342"/>
    </location>
</feature>
<accession>A0A9P7FVF0</accession>